<dbReference type="InParanoid" id="A0A0C2WIF1"/>
<feature type="domain" description="DUF6589" evidence="1">
    <location>
        <begin position="294"/>
        <end position="703"/>
    </location>
</feature>
<protein>
    <recommendedName>
        <fullName evidence="1">DUF6589 domain-containing protein</fullName>
    </recommendedName>
</protein>
<dbReference type="STRING" id="946122.A0A0C2WIF1"/>
<dbReference type="Proteomes" id="UP000054549">
    <property type="component" value="Unassembled WGS sequence"/>
</dbReference>
<organism evidence="2 3">
    <name type="scientific">Amanita muscaria (strain Koide BX008)</name>
    <dbReference type="NCBI Taxonomy" id="946122"/>
    <lineage>
        <taxon>Eukaryota</taxon>
        <taxon>Fungi</taxon>
        <taxon>Dikarya</taxon>
        <taxon>Basidiomycota</taxon>
        <taxon>Agaricomycotina</taxon>
        <taxon>Agaricomycetes</taxon>
        <taxon>Agaricomycetidae</taxon>
        <taxon>Agaricales</taxon>
        <taxon>Pluteineae</taxon>
        <taxon>Amanitaceae</taxon>
        <taxon>Amanita</taxon>
    </lineage>
</organism>
<proteinExistence type="predicted"/>
<dbReference type="HOGENOM" id="CLU_007061_0_2_1"/>
<keyword evidence="3" id="KW-1185">Reference proteome</keyword>
<dbReference type="OrthoDB" id="3251235at2759"/>
<evidence type="ECO:0000259" key="1">
    <source>
        <dbReference type="Pfam" id="PF20231"/>
    </source>
</evidence>
<reference evidence="2 3" key="1">
    <citation type="submission" date="2014-04" db="EMBL/GenBank/DDBJ databases">
        <title>Evolutionary Origins and Diversification of the Mycorrhizal Mutualists.</title>
        <authorList>
            <consortium name="DOE Joint Genome Institute"/>
            <consortium name="Mycorrhizal Genomics Consortium"/>
            <person name="Kohler A."/>
            <person name="Kuo A."/>
            <person name="Nagy L.G."/>
            <person name="Floudas D."/>
            <person name="Copeland A."/>
            <person name="Barry K.W."/>
            <person name="Cichocki N."/>
            <person name="Veneault-Fourrey C."/>
            <person name="LaButti K."/>
            <person name="Lindquist E.A."/>
            <person name="Lipzen A."/>
            <person name="Lundell T."/>
            <person name="Morin E."/>
            <person name="Murat C."/>
            <person name="Riley R."/>
            <person name="Ohm R."/>
            <person name="Sun H."/>
            <person name="Tunlid A."/>
            <person name="Henrissat B."/>
            <person name="Grigoriev I.V."/>
            <person name="Hibbett D.S."/>
            <person name="Martin F."/>
        </authorList>
    </citation>
    <scope>NUCLEOTIDE SEQUENCE [LARGE SCALE GENOMIC DNA]</scope>
    <source>
        <strain evidence="2 3">Koide BX008</strain>
    </source>
</reference>
<evidence type="ECO:0000313" key="2">
    <source>
        <dbReference type="EMBL" id="KIL55918.1"/>
    </source>
</evidence>
<sequence>MVDKVREVLYVMAQLGINLTLFLDAVSWGDPACTSDAKVRSARTGLMKSQELPSILQRWWKPPRTPGSSNARSAGASHVMTSFARQCYLTAVDLELEKMAALFKSPVGDDVAEDHLTAISFMGLIAEVKEKGPFLWSILHKLAYREDQLVRNTHKNADKIILMIISMLSYTRSHHRGRIQKLFAIYFKFRGLTAKGFDTLHALGLTMSHKWTCNAVGRISKSCTEEMLQLMDMYPWLLTYDNLNIPFRVFSQRLDNQGDFGSATAATVYIKRSAVPLSSNANWSLQETRAEGLKNPLTPLDILILSQKSYPRIHSHMKYQVLQVLLEASDFELPTYAHRGSALLQPPEPVHQLPCGKDHITLQFLLGTVNIPEASYEDNSRLIKEWLSQLKLDSPDMQKKLGLERLIAWVGDQLTVDRLRNLFKFRAEDLNSFDRLDWMMFTFGWFHLLMATANSFHKQYLGTARGRGLSQAFDVLMKKGLGSISTKGPFYHDLNEALYTVAAAHLRQDWLLVSKVQSVKELRQKSPEALIALADQIVEQCASSSALERMDAKPENQRDEVQRQTIMWNRDILQYIVLDQAVKNGDVGLMEDSLPHLLFRFIGGKNSNYAIEVLELLQALHREWPAEIKDFVRNHCWLANNSGKRDTFLPFDRAQEHNNLDIKVSPSIDWEYLKKLHPAIHIIRAVGSHVEQDFRTITRGKNHATPKKELDILALQESYRQARVHVYEPGRKIRGKRDRTKDITTDGALSMMTGAAIARWVESRSFTRSTGQEWNITSDSDESDL</sequence>
<dbReference type="AlphaFoldDB" id="A0A0C2WIF1"/>
<name>A0A0C2WIF1_AMAMK</name>
<dbReference type="EMBL" id="KN818460">
    <property type="protein sequence ID" value="KIL55918.1"/>
    <property type="molecule type" value="Genomic_DNA"/>
</dbReference>
<dbReference type="Pfam" id="PF20231">
    <property type="entry name" value="DUF6589"/>
    <property type="match status" value="1"/>
</dbReference>
<accession>A0A0C2WIF1</accession>
<dbReference type="InterPro" id="IPR046496">
    <property type="entry name" value="DUF6589"/>
</dbReference>
<gene>
    <name evidence="2" type="ORF">M378DRAFT_90114</name>
</gene>
<evidence type="ECO:0000313" key="3">
    <source>
        <dbReference type="Proteomes" id="UP000054549"/>
    </source>
</evidence>